<comment type="caution">
    <text evidence="1">The sequence shown here is derived from an EMBL/GenBank/DDBJ whole genome shotgun (WGS) entry which is preliminary data.</text>
</comment>
<evidence type="ECO:0000313" key="1">
    <source>
        <dbReference type="EMBL" id="GAU94566.1"/>
    </source>
</evidence>
<dbReference type="EMBL" id="BDGG01000002">
    <property type="protein sequence ID" value="GAU94566.1"/>
    <property type="molecule type" value="Genomic_DNA"/>
</dbReference>
<dbReference type="AlphaFoldDB" id="A0A1D1UY28"/>
<protein>
    <submittedName>
        <fullName evidence="1">Uncharacterized protein</fullName>
    </submittedName>
</protein>
<organism evidence="1 2">
    <name type="scientific">Ramazzottius varieornatus</name>
    <name type="common">Water bear</name>
    <name type="synonym">Tardigrade</name>
    <dbReference type="NCBI Taxonomy" id="947166"/>
    <lineage>
        <taxon>Eukaryota</taxon>
        <taxon>Metazoa</taxon>
        <taxon>Ecdysozoa</taxon>
        <taxon>Tardigrada</taxon>
        <taxon>Eutardigrada</taxon>
        <taxon>Parachela</taxon>
        <taxon>Hypsibioidea</taxon>
        <taxon>Ramazzottiidae</taxon>
        <taxon>Ramazzottius</taxon>
    </lineage>
</organism>
<keyword evidence="2" id="KW-1185">Reference proteome</keyword>
<sequence length="87" mass="10523">LEHALRFQMLETCEKRMNGEIWRKCPCREENRKRAFFTSVFYAWFAVRAKSAVSETQLLVLYDSPKTLLTYYSTRRCAPSQFFFHER</sequence>
<proteinExistence type="predicted"/>
<gene>
    <name evidence="1" type="primary">RvY_06315-1</name>
    <name evidence="1" type="synonym">RvY_06315.1</name>
    <name evidence="1" type="ORF">RvY_06315</name>
</gene>
<dbReference type="Proteomes" id="UP000186922">
    <property type="component" value="Unassembled WGS sequence"/>
</dbReference>
<accession>A0A1D1UY28</accession>
<reference evidence="1 2" key="1">
    <citation type="journal article" date="2016" name="Nat. Commun.">
        <title>Extremotolerant tardigrade genome and improved radiotolerance of human cultured cells by tardigrade-unique protein.</title>
        <authorList>
            <person name="Hashimoto T."/>
            <person name="Horikawa D.D."/>
            <person name="Saito Y."/>
            <person name="Kuwahara H."/>
            <person name="Kozuka-Hata H."/>
            <person name="Shin-I T."/>
            <person name="Minakuchi Y."/>
            <person name="Ohishi K."/>
            <person name="Motoyama A."/>
            <person name="Aizu T."/>
            <person name="Enomoto A."/>
            <person name="Kondo K."/>
            <person name="Tanaka S."/>
            <person name="Hara Y."/>
            <person name="Koshikawa S."/>
            <person name="Sagara H."/>
            <person name="Miura T."/>
            <person name="Yokobori S."/>
            <person name="Miyagawa K."/>
            <person name="Suzuki Y."/>
            <person name="Kubo T."/>
            <person name="Oyama M."/>
            <person name="Kohara Y."/>
            <person name="Fujiyama A."/>
            <person name="Arakawa K."/>
            <person name="Katayama T."/>
            <person name="Toyoda A."/>
            <person name="Kunieda T."/>
        </authorList>
    </citation>
    <scope>NUCLEOTIDE SEQUENCE [LARGE SCALE GENOMIC DNA]</scope>
    <source>
        <strain evidence="1 2">YOKOZUNA-1</strain>
    </source>
</reference>
<name>A0A1D1UY28_RAMVA</name>
<feature type="non-terminal residue" evidence="1">
    <location>
        <position position="1"/>
    </location>
</feature>
<evidence type="ECO:0000313" key="2">
    <source>
        <dbReference type="Proteomes" id="UP000186922"/>
    </source>
</evidence>